<keyword evidence="3 6" id="KW-0863">Zinc-finger</keyword>
<evidence type="ECO:0000259" key="8">
    <source>
        <dbReference type="PROSITE" id="PS50157"/>
    </source>
</evidence>
<dbReference type="GO" id="GO:0005634">
    <property type="term" value="C:nucleus"/>
    <property type="evidence" value="ECO:0007669"/>
    <property type="project" value="UniProtKB-SubCell"/>
</dbReference>
<gene>
    <name evidence="9" type="ORF">DEO72_LG8g290</name>
</gene>
<dbReference type="OrthoDB" id="1425777at2759"/>
<reference evidence="9 10" key="1">
    <citation type="submission" date="2019-04" db="EMBL/GenBank/DDBJ databases">
        <title>An improved genome assembly and genetic linkage map for asparagus bean, Vigna unguiculata ssp. sesquipedialis.</title>
        <authorList>
            <person name="Xia Q."/>
            <person name="Zhang R."/>
            <person name="Dong Y."/>
        </authorList>
    </citation>
    <scope>NUCLEOTIDE SEQUENCE [LARGE SCALE GENOMIC DNA]</scope>
    <source>
        <tissue evidence="9">Leaf</tissue>
    </source>
</reference>
<dbReference type="GO" id="GO:0009788">
    <property type="term" value="P:negative regulation of abscisic acid-activated signaling pathway"/>
    <property type="evidence" value="ECO:0007669"/>
    <property type="project" value="InterPro"/>
</dbReference>
<accession>A0A4D6MQ80</accession>
<dbReference type="AlphaFoldDB" id="A0A4D6MQ80"/>
<dbReference type="Proteomes" id="UP000501690">
    <property type="component" value="Linkage Group LG8"/>
</dbReference>
<sequence>MKKTKGRNGEAENSGGKVCSPSSKKPSPMTMKKKKTKLCCRYCNKKFSSYQALGGHQNAHKAERAATQREKILNMASAYDRSSYVGGFVDSNYGLREKSCGVSPISMTRFKPHFEVKHDHHQWSGQYTLDYVQATIQRLQTLNGEGSGFHQHHNSYQPLIFSVLGGEKPNSGSLYDTGLSYKGKDSAMISQNEITQNITKNSGEENGFSPMAAATSNGVVEELDLTLRI</sequence>
<comment type="subcellular location">
    <subcellularLocation>
        <location evidence="1">Nucleus</location>
    </subcellularLocation>
</comment>
<evidence type="ECO:0000313" key="9">
    <source>
        <dbReference type="EMBL" id="QCE02279.1"/>
    </source>
</evidence>
<keyword evidence="4" id="KW-0862">Zinc</keyword>
<evidence type="ECO:0000256" key="1">
    <source>
        <dbReference type="ARBA" id="ARBA00004123"/>
    </source>
</evidence>
<evidence type="ECO:0000256" key="3">
    <source>
        <dbReference type="ARBA" id="ARBA00022771"/>
    </source>
</evidence>
<dbReference type="PANTHER" id="PTHR47287:SF15">
    <property type="entry name" value="ZINC FINGER PROTEIN 3-LIKE"/>
    <property type="match status" value="1"/>
</dbReference>
<dbReference type="InterPro" id="IPR044246">
    <property type="entry name" value="ZFP3-like"/>
</dbReference>
<evidence type="ECO:0000256" key="5">
    <source>
        <dbReference type="ARBA" id="ARBA00023242"/>
    </source>
</evidence>
<proteinExistence type="predicted"/>
<dbReference type="Gene3D" id="3.30.160.60">
    <property type="entry name" value="Classic Zinc Finger"/>
    <property type="match status" value="1"/>
</dbReference>
<organism evidence="9 10">
    <name type="scientific">Vigna unguiculata</name>
    <name type="common">Cowpea</name>
    <dbReference type="NCBI Taxonomy" id="3917"/>
    <lineage>
        <taxon>Eukaryota</taxon>
        <taxon>Viridiplantae</taxon>
        <taxon>Streptophyta</taxon>
        <taxon>Embryophyta</taxon>
        <taxon>Tracheophyta</taxon>
        <taxon>Spermatophyta</taxon>
        <taxon>Magnoliopsida</taxon>
        <taxon>eudicotyledons</taxon>
        <taxon>Gunneridae</taxon>
        <taxon>Pentapetalae</taxon>
        <taxon>rosids</taxon>
        <taxon>fabids</taxon>
        <taxon>Fabales</taxon>
        <taxon>Fabaceae</taxon>
        <taxon>Papilionoideae</taxon>
        <taxon>50 kb inversion clade</taxon>
        <taxon>NPAAA clade</taxon>
        <taxon>indigoferoid/millettioid clade</taxon>
        <taxon>Phaseoleae</taxon>
        <taxon>Vigna</taxon>
    </lineage>
</organism>
<dbReference type="InterPro" id="IPR036236">
    <property type="entry name" value="Znf_C2H2_sf"/>
</dbReference>
<dbReference type="PROSITE" id="PS00028">
    <property type="entry name" value="ZINC_FINGER_C2H2_1"/>
    <property type="match status" value="1"/>
</dbReference>
<keyword evidence="10" id="KW-1185">Reference proteome</keyword>
<keyword evidence="2" id="KW-0479">Metal-binding</keyword>
<dbReference type="Pfam" id="PF13912">
    <property type="entry name" value="zf-C2H2_6"/>
    <property type="match status" value="1"/>
</dbReference>
<feature type="domain" description="C2H2-type" evidence="8">
    <location>
        <begin position="38"/>
        <end position="65"/>
    </location>
</feature>
<evidence type="ECO:0000256" key="2">
    <source>
        <dbReference type="ARBA" id="ARBA00022723"/>
    </source>
</evidence>
<dbReference type="InterPro" id="IPR013087">
    <property type="entry name" value="Znf_C2H2_type"/>
</dbReference>
<feature type="region of interest" description="Disordered" evidence="7">
    <location>
        <begin position="1"/>
        <end position="30"/>
    </location>
</feature>
<evidence type="ECO:0000313" key="10">
    <source>
        <dbReference type="Proteomes" id="UP000501690"/>
    </source>
</evidence>
<dbReference type="SUPFAM" id="SSF57667">
    <property type="entry name" value="beta-beta-alpha zinc fingers"/>
    <property type="match status" value="1"/>
</dbReference>
<evidence type="ECO:0000256" key="6">
    <source>
        <dbReference type="PROSITE-ProRule" id="PRU00042"/>
    </source>
</evidence>
<dbReference type="PANTHER" id="PTHR47287">
    <property type="entry name" value="C2H2 AND C2HC ZINC FINGERS SUPERFAMILY PROTEIN"/>
    <property type="match status" value="1"/>
</dbReference>
<dbReference type="EMBL" id="CP039352">
    <property type="protein sequence ID" value="QCE02279.1"/>
    <property type="molecule type" value="Genomic_DNA"/>
</dbReference>
<feature type="compositionally biased region" description="Low complexity" evidence="7">
    <location>
        <begin position="20"/>
        <end position="30"/>
    </location>
</feature>
<dbReference type="PROSITE" id="PS50157">
    <property type="entry name" value="ZINC_FINGER_C2H2_2"/>
    <property type="match status" value="1"/>
</dbReference>
<protein>
    <recommendedName>
        <fullName evidence="8">C2H2-type domain-containing protein</fullName>
    </recommendedName>
</protein>
<evidence type="ECO:0000256" key="4">
    <source>
        <dbReference type="ARBA" id="ARBA00022833"/>
    </source>
</evidence>
<dbReference type="Gramene" id="Vigun10g175800.1.v1.2">
    <property type="protein sequence ID" value="Vigun10g175800.1.v1.2.CDS.1"/>
    <property type="gene ID" value="Vigun10g175800.v1.2"/>
</dbReference>
<name>A0A4D6MQ80_VIGUN</name>
<keyword evidence="5" id="KW-0539">Nucleus</keyword>
<evidence type="ECO:0000256" key="7">
    <source>
        <dbReference type="SAM" id="MobiDB-lite"/>
    </source>
</evidence>
<dbReference type="GO" id="GO:0008270">
    <property type="term" value="F:zinc ion binding"/>
    <property type="evidence" value="ECO:0007669"/>
    <property type="project" value="UniProtKB-KW"/>
</dbReference>